<comment type="similarity">
    <text evidence="2 8">Belongs to the 4-toluene sulfonate uptake permease (TSUP) (TC 2.A.102) family.</text>
</comment>
<evidence type="ECO:0000256" key="5">
    <source>
        <dbReference type="ARBA" id="ARBA00022692"/>
    </source>
</evidence>
<dbReference type="PANTHER" id="PTHR30269:SF37">
    <property type="entry name" value="MEMBRANE TRANSPORTER PROTEIN"/>
    <property type="match status" value="1"/>
</dbReference>
<dbReference type="InterPro" id="IPR002781">
    <property type="entry name" value="TM_pro_TauE-like"/>
</dbReference>
<feature type="transmembrane region" description="Helical" evidence="8">
    <location>
        <begin position="94"/>
        <end position="110"/>
    </location>
</feature>
<protein>
    <recommendedName>
        <fullName evidence="8">Probable membrane transporter protein</fullName>
    </recommendedName>
</protein>
<feature type="transmembrane region" description="Helical" evidence="8">
    <location>
        <begin position="222"/>
        <end position="239"/>
    </location>
</feature>
<evidence type="ECO:0000313" key="9">
    <source>
        <dbReference type="EMBL" id="WDF70807.1"/>
    </source>
</evidence>
<keyword evidence="4 8" id="KW-1003">Cell membrane</keyword>
<feature type="transmembrane region" description="Helical" evidence="8">
    <location>
        <begin position="131"/>
        <end position="149"/>
    </location>
</feature>
<dbReference type="RefSeq" id="WP_274269511.1">
    <property type="nucleotide sequence ID" value="NZ_CP117880.1"/>
</dbReference>
<dbReference type="Proteomes" id="UP001221558">
    <property type="component" value="Chromosome"/>
</dbReference>
<evidence type="ECO:0000256" key="8">
    <source>
        <dbReference type="RuleBase" id="RU363041"/>
    </source>
</evidence>
<dbReference type="PANTHER" id="PTHR30269">
    <property type="entry name" value="TRANSMEMBRANE PROTEIN YFCA"/>
    <property type="match status" value="1"/>
</dbReference>
<dbReference type="EMBL" id="CP117880">
    <property type="protein sequence ID" value="WDF70807.1"/>
    <property type="molecule type" value="Genomic_DNA"/>
</dbReference>
<gene>
    <name evidence="9" type="ORF">PQ465_10610</name>
</gene>
<evidence type="ECO:0000256" key="2">
    <source>
        <dbReference type="ARBA" id="ARBA00009142"/>
    </source>
</evidence>
<feature type="transmembrane region" description="Helical" evidence="8">
    <location>
        <begin position="169"/>
        <end position="185"/>
    </location>
</feature>
<reference evidence="9 10" key="1">
    <citation type="submission" date="2023-02" db="EMBL/GenBank/DDBJ databases">
        <title>Genome sequence of Sphingobacterium sp. KACC 22765.</title>
        <authorList>
            <person name="Kim S."/>
            <person name="Heo J."/>
            <person name="Kwon S.-W."/>
        </authorList>
    </citation>
    <scope>NUCLEOTIDE SEQUENCE [LARGE SCALE GENOMIC DNA]</scope>
    <source>
        <strain evidence="9 10">KACC 22765</strain>
    </source>
</reference>
<feature type="transmembrane region" description="Helical" evidence="8">
    <location>
        <begin position="7"/>
        <end position="36"/>
    </location>
</feature>
<name>A0ABY7WMH4_9SPHI</name>
<dbReference type="InterPro" id="IPR052017">
    <property type="entry name" value="TSUP"/>
</dbReference>
<feature type="transmembrane region" description="Helical" evidence="8">
    <location>
        <begin position="68"/>
        <end position="88"/>
    </location>
</feature>
<keyword evidence="7 8" id="KW-0472">Membrane</keyword>
<keyword evidence="3" id="KW-0813">Transport</keyword>
<evidence type="ECO:0000256" key="6">
    <source>
        <dbReference type="ARBA" id="ARBA00022989"/>
    </source>
</evidence>
<comment type="subcellular location">
    <subcellularLocation>
        <location evidence="1 8">Cell membrane</location>
        <topology evidence="1 8">Multi-pass membrane protein</topology>
    </subcellularLocation>
</comment>
<keyword evidence="6 8" id="KW-1133">Transmembrane helix</keyword>
<keyword evidence="10" id="KW-1185">Reference proteome</keyword>
<sequence>MYIIFLVIGVIITFILSVLSGGGASLLLMPVITAFIGVRGVAPIMTIGITFSSFSKVFYFWKFIDWKLFSWLFPSTIIGSVIGAMLLAEVPTNMLQVIIGIFLVSTVIQIKPRKRSVSLWPKIKAWHFAPMGLVVSFLSGLIGGVGPLMNSAYLNYGMSKEGLLGTRSANAILLHVTKIISYSFLGLVDMRILKYGLLVGVAASIGTYFGKQLLGHISESTFRQIVVVSMVVSGVFMLFKNKEYIISYWSTIQF</sequence>
<proteinExistence type="inferred from homology"/>
<evidence type="ECO:0000256" key="7">
    <source>
        <dbReference type="ARBA" id="ARBA00023136"/>
    </source>
</evidence>
<accession>A0ABY7WMH4</accession>
<organism evidence="9 10">
    <name type="scientific">Sphingobacterium oryzagri</name>
    <dbReference type="NCBI Taxonomy" id="3025669"/>
    <lineage>
        <taxon>Bacteria</taxon>
        <taxon>Pseudomonadati</taxon>
        <taxon>Bacteroidota</taxon>
        <taxon>Sphingobacteriia</taxon>
        <taxon>Sphingobacteriales</taxon>
        <taxon>Sphingobacteriaceae</taxon>
        <taxon>Sphingobacterium</taxon>
    </lineage>
</organism>
<evidence type="ECO:0000313" key="10">
    <source>
        <dbReference type="Proteomes" id="UP001221558"/>
    </source>
</evidence>
<feature type="transmembrane region" description="Helical" evidence="8">
    <location>
        <begin position="42"/>
        <end position="61"/>
    </location>
</feature>
<evidence type="ECO:0000256" key="4">
    <source>
        <dbReference type="ARBA" id="ARBA00022475"/>
    </source>
</evidence>
<evidence type="ECO:0000256" key="1">
    <source>
        <dbReference type="ARBA" id="ARBA00004651"/>
    </source>
</evidence>
<evidence type="ECO:0000256" key="3">
    <source>
        <dbReference type="ARBA" id="ARBA00022448"/>
    </source>
</evidence>
<dbReference type="Pfam" id="PF01925">
    <property type="entry name" value="TauE"/>
    <property type="match status" value="1"/>
</dbReference>
<feature type="transmembrane region" description="Helical" evidence="8">
    <location>
        <begin position="192"/>
        <end position="210"/>
    </location>
</feature>
<keyword evidence="5 8" id="KW-0812">Transmembrane</keyword>